<evidence type="ECO:0000313" key="2">
    <source>
        <dbReference type="EMBL" id="SNZ14747.1"/>
    </source>
</evidence>
<dbReference type="Proteomes" id="UP000219356">
    <property type="component" value="Unassembled WGS sequence"/>
</dbReference>
<accession>A0A285P0E6</accession>
<feature type="transmembrane region" description="Helical" evidence="1">
    <location>
        <begin position="89"/>
        <end position="107"/>
    </location>
</feature>
<sequence length="191" mass="20707">MLIASLLIVLAFSIYFYVSTKSASHDCLKSLGKCVPMVLGMTSSVTVGLVIGIWIPSLLAIATILSIIISSCLSFFFVKRFGQNGIIEAQASSFMGAMMGAMLGVMLTSPLEAVIMLIASNLSFIISTTFMIVLLNKGTTQKRVFSKRIEYFALIVLSLVVISGMGVRELGGLGNSNYEHIEQEMMHDHSH</sequence>
<feature type="transmembrane region" description="Helical" evidence="1">
    <location>
        <begin position="148"/>
        <end position="167"/>
    </location>
</feature>
<dbReference type="OrthoDB" id="2924727at2"/>
<organism evidence="2 3">
    <name type="scientific">Terribacillus aidingensis</name>
    <dbReference type="NCBI Taxonomy" id="586416"/>
    <lineage>
        <taxon>Bacteria</taxon>
        <taxon>Bacillati</taxon>
        <taxon>Bacillota</taxon>
        <taxon>Bacilli</taxon>
        <taxon>Bacillales</taxon>
        <taxon>Bacillaceae</taxon>
        <taxon>Terribacillus</taxon>
    </lineage>
</organism>
<dbReference type="AlphaFoldDB" id="A0A285P0E6"/>
<evidence type="ECO:0000256" key="1">
    <source>
        <dbReference type="SAM" id="Phobius"/>
    </source>
</evidence>
<keyword evidence="3" id="KW-1185">Reference proteome</keyword>
<name>A0A285P0E6_9BACI</name>
<keyword evidence="1" id="KW-0812">Transmembrane</keyword>
<dbReference type="RefSeq" id="WP_097042687.1">
    <property type="nucleotide sequence ID" value="NZ_OBEK01000003.1"/>
</dbReference>
<feature type="transmembrane region" description="Helical" evidence="1">
    <location>
        <begin position="113"/>
        <end position="136"/>
    </location>
</feature>
<evidence type="ECO:0000313" key="3">
    <source>
        <dbReference type="Proteomes" id="UP000219356"/>
    </source>
</evidence>
<proteinExistence type="predicted"/>
<protein>
    <submittedName>
        <fullName evidence="2">Uncharacterized protein</fullName>
    </submittedName>
</protein>
<dbReference type="EMBL" id="OBEK01000003">
    <property type="protein sequence ID" value="SNZ14747.1"/>
    <property type="molecule type" value="Genomic_DNA"/>
</dbReference>
<reference evidence="3" key="1">
    <citation type="submission" date="2017-09" db="EMBL/GenBank/DDBJ databases">
        <authorList>
            <person name="Varghese N."/>
            <person name="Submissions S."/>
        </authorList>
    </citation>
    <scope>NUCLEOTIDE SEQUENCE [LARGE SCALE GENOMIC DNA]</scope>
    <source>
        <strain evidence="3">CGMCC 1.8913</strain>
    </source>
</reference>
<keyword evidence="1" id="KW-0472">Membrane</keyword>
<gene>
    <name evidence="2" type="ORF">SAMN05421503_2563</name>
</gene>
<feature type="transmembrane region" description="Helical" evidence="1">
    <location>
        <begin position="48"/>
        <end position="77"/>
    </location>
</feature>
<keyword evidence="1" id="KW-1133">Transmembrane helix</keyword>